<protein>
    <submittedName>
        <fullName evidence="1">Thiamine biosynthesis protein</fullName>
    </submittedName>
</protein>
<dbReference type="NCBIfam" id="TIGR01683">
    <property type="entry name" value="thiS"/>
    <property type="match status" value="1"/>
</dbReference>
<dbReference type="InterPro" id="IPR010035">
    <property type="entry name" value="Thi_S"/>
</dbReference>
<dbReference type="InterPro" id="IPR012675">
    <property type="entry name" value="Beta-grasp_dom_sf"/>
</dbReference>
<dbReference type="AlphaFoldDB" id="A0A1X9PTX3"/>
<accession>A0A1X9PTX3</accession>
<dbReference type="Pfam" id="PF02597">
    <property type="entry name" value="ThiS"/>
    <property type="match status" value="1"/>
</dbReference>
<name>A0A1X9PTX3_9RHOD</name>
<dbReference type="PANTHER" id="PTHR34472">
    <property type="entry name" value="SULFUR CARRIER PROTEIN THIS"/>
    <property type="match status" value="1"/>
</dbReference>
<dbReference type="PANTHER" id="PTHR34472:SF1">
    <property type="entry name" value="SULFUR CARRIER PROTEIN THIS"/>
    <property type="match status" value="1"/>
</dbReference>
<dbReference type="Gene3D" id="3.10.20.30">
    <property type="match status" value="1"/>
</dbReference>
<sequence>MKHDSNITLLINGEPFICDTKFSLSELVNYLDFDINNIVIELNSDIISSEHFMTTFIQSGDIIEIITIVGGG</sequence>
<dbReference type="InterPro" id="IPR016155">
    <property type="entry name" value="Mopterin_synth/thiamin_S_b"/>
</dbReference>
<organism evidence="1">
    <name type="scientific">Corynoplastis japonica</name>
    <dbReference type="NCBI Taxonomy" id="700918"/>
    <lineage>
        <taxon>Eukaryota</taxon>
        <taxon>Rhodophyta</taxon>
        <taxon>Rhodellophyceae</taxon>
        <taxon>Rhodellales</taxon>
        <taxon>Rhodellaceae</taxon>
        <taxon>Corynoplastis</taxon>
    </lineage>
</organism>
<reference evidence="1" key="1">
    <citation type="submission" date="2017-03" db="EMBL/GenBank/DDBJ databases">
        <title>The new red algal subphylum Proteorhodophytina comprises the largest and most divergent plastid genomes known.</title>
        <authorList>
            <person name="Munoz-Gomez S.A."/>
            <person name="Mejia-Franco F.G."/>
            <person name="Durnin K."/>
            <person name="Morgan C."/>
            <person name="Grisdale C.J."/>
            <person name="Archibald J.M."/>
            <person name="Slamovits C.H."/>
        </authorList>
    </citation>
    <scope>NUCLEOTIDE SEQUENCE</scope>
    <source>
        <strain evidence="1">NIES-2662</strain>
    </source>
</reference>
<dbReference type="CDD" id="cd00565">
    <property type="entry name" value="Ubl_ThiS"/>
    <property type="match status" value="1"/>
</dbReference>
<keyword evidence="1" id="KW-0150">Chloroplast</keyword>
<geneLocation type="chloroplast" evidence="1"/>
<proteinExistence type="predicted"/>
<dbReference type="InterPro" id="IPR003749">
    <property type="entry name" value="ThiS/MoaD-like"/>
</dbReference>
<evidence type="ECO:0000313" key="1">
    <source>
        <dbReference type="EMBL" id="ARO90952.1"/>
    </source>
</evidence>
<dbReference type="EMBL" id="KY709210">
    <property type="protein sequence ID" value="ARO90952.1"/>
    <property type="molecule type" value="Genomic_DNA"/>
</dbReference>
<gene>
    <name evidence="1" type="primary">thiS</name>
</gene>
<keyword evidence="1" id="KW-0934">Plastid</keyword>
<dbReference type="SUPFAM" id="SSF54285">
    <property type="entry name" value="MoaD/ThiS"/>
    <property type="match status" value="1"/>
</dbReference>